<feature type="domain" description="Piwi" evidence="1">
    <location>
        <begin position="206"/>
        <end position="262"/>
    </location>
</feature>
<dbReference type="InterPro" id="IPR003165">
    <property type="entry name" value="Piwi"/>
</dbReference>
<dbReference type="PROSITE" id="PS50822">
    <property type="entry name" value="PIWI"/>
    <property type="match status" value="1"/>
</dbReference>
<sequence length="296" mass="31366">MDFTYPKFNQIKPQDIATAHLRAATVPQASNGRFIVSQGQIGSQQISALLRHNLPALASRTPEGTPSTSSLPANAYGADSSPAEQVLGVELRSTADTFAEFGEMVGGGWGTAVSRAGGGGDYVRGIRTICITSSRFKKGSSDISAGIAFKYNVKSGRINQALTTRDLDLPKSVEGGTVLVGIDVTHQAPGSMDGVPSIASVVASIDSKEIIVYRDGVFEGQSDDVLKTELKGVQNACGDLDNPEDMPKIAIIIVGKRHHTRFHPATKGKADIVSNWTPPNGTAIDRGITMERLWGF</sequence>
<comment type="caution">
    <text evidence="2">The sequence shown here is derived from an EMBL/GenBank/DDBJ whole genome shotgun (WGS) entry which is preliminary data.</text>
</comment>
<dbReference type="Proteomes" id="UP000593566">
    <property type="component" value="Unassembled WGS sequence"/>
</dbReference>
<dbReference type="GO" id="GO:0003676">
    <property type="term" value="F:nucleic acid binding"/>
    <property type="evidence" value="ECO:0007669"/>
    <property type="project" value="InterPro"/>
</dbReference>
<dbReference type="PANTHER" id="PTHR22891">
    <property type="entry name" value="EUKARYOTIC TRANSLATION INITIATION FACTOR 2C"/>
    <property type="match status" value="1"/>
</dbReference>
<evidence type="ECO:0000259" key="1">
    <source>
        <dbReference type="PROSITE" id="PS50822"/>
    </source>
</evidence>
<dbReference type="InterPro" id="IPR012337">
    <property type="entry name" value="RNaseH-like_sf"/>
</dbReference>
<dbReference type="SUPFAM" id="SSF53098">
    <property type="entry name" value="Ribonuclease H-like"/>
    <property type="match status" value="1"/>
</dbReference>
<evidence type="ECO:0000313" key="2">
    <source>
        <dbReference type="EMBL" id="KAF6218008.1"/>
    </source>
</evidence>
<dbReference type="Pfam" id="PF02171">
    <property type="entry name" value="Piwi"/>
    <property type="match status" value="1"/>
</dbReference>
<dbReference type="EMBL" id="JACCJB010000024">
    <property type="protein sequence ID" value="KAF6218008.1"/>
    <property type="molecule type" value="Genomic_DNA"/>
</dbReference>
<accession>A0A8H6C6S4</accession>
<dbReference type="RefSeq" id="XP_037147443.1">
    <property type="nucleotide sequence ID" value="XM_037297318.1"/>
</dbReference>
<dbReference type="GeneID" id="59334821"/>
<dbReference type="Gene3D" id="3.30.420.10">
    <property type="entry name" value="Ribonuclease H-like superfamily/Ribonuclease H"/>
    <property type="match status" value="2"/>
</dbReference>
<dbReference type="AlphaFoldDB" id="A0A8H6C6S4"/>
<evidence type="ECO:0000313" key="3">
    <source>
        <dbReference type="Proteomes" id="UP000593566"/>
    </source>
</evidence>
<proteinExistence type="predicted"/>
<organism evidence="2 3">
    <name type="scientific">Letharia lupina</name>
    <dbReference type="NCBI Taxonomy" id="560253"/>
    <lineage>
        <taxon>Eukaryota</taxon>
        <taxon>Fungi</taxon>
        <taxon>Dikarya</taxon>
        <taxon>Ascomycota</taxon>
        <taxon>Pezizomycotina</taxon>
        <taxon>Lecanoromycetes</taxon>
        <taxon>OSLEUM clade</taxon>
        <taxon>Lecanoromycetidae</taxon>
        <taxon>Lecanorales</taxon>
        <taxon>Lecanorineae</taxon>
        <taxon>Parmeliaceae</taxon>
        <taxon>Letharia</taxon>
    </lineage>
</organism>
<protein>
    <recommendedName>
        <fullName evidence="1">Piwi domain-containing protein</fullName>
    </recommendedName>
</protein>
<keyword evidence="3" id="KW-1185">Reference proteome</keyword>
<dbReference type="Gene3D" id="3.40.50.720">
    <property type="entry name" value="NAD(P)-binding Rossmann-like Domain"/>
    <property type="match status" value="1"/>
</dbReference>
<dbReference type="InterPro" id="IPR036397">
    <property type="entry name" value="RNaseH_sf"/>
</dbReference>
<reference evidence="2 3" key="1">
    <citation type="journal article" date="2020" name="Genomics">
        <title>Complete, high-quality genomes from long-read metagenomic sequencing of two wolf lichen thalli reveals enigmatic genome architecture.</title>
        <authorList>
            <person name="McKenzie S.K."/>
            <person name="Walston R.F."/>
            <person name="Allen J.L."/>
        </authorList>
    </citation>
    <scope>NUCLEOTIDE SEQUENCE [LARGE SCALE GENOMIC DNA]</scope>
    <source>
        <strain evidence="2">WasteWater1</strain>
    </source>
</reference>
<name>A0A8H6C6S4_9LECA</name>
<gene>
    <name evidence="2" type="ORF">HO133_006420</name>
</gene>